<proteinExistence type="inferred from homology"/>
<feature type="domain" description="Poly(A)-specific ribonuclease RNA-binding" evidence="3">
    <location>
        <begin position="423"/>
        <end position="500"/>
    </location>
</feature>
<dbReference type="InterPro" id="IPR036397">
    <property type="entry name" value="RNaseH_sf"/>
</dbReference>
<reference evidence="5" key="1">
    <citation type="submission" date="2025-08" db="UniProtKB">
        <authorList>
            <consortium name="RefSeq"/>
        </authorList>
    </citation>
    <scope>IDENTIFICATION</scope>
    <source>
        <tissue evidence="5">Silk gland</tissue>
    </source>
</reference>
<dbReference type="SUPFAM" id="SSF53098">
    <property type="entry name" value="Ribonuclease H-like"/>
    <property type="match status" value="1"/>
</dbReference>
<comment type="similarity">
    <text evidence="1">Belongs to the CAF1 family.</text>
</comment>
<dbReference type="KEGG" id="bman:114241360"/>
<dbReference type="Gene3D" id="3.30.1370.50">
    <property type="entry name" value="R3H-like domain"/>
    <property type="match status" value="1"/>
</dbReference>
<dbReference type="Gene3D" id="3.30.420.10">
    <property type="entry name" value="Ribonuclease H-like superfamily/Ribonuclease H"/>
    <property type="match status" value="1"/>
</dbReference>
<feature type="compositionally biased region" description="Basic and acidic residues" evidence="2">
    <location>
        <begin position="585"/>
        <end position="596"/>
    </location>
</feature>
<dbReference type="GeneID" id="114241360"/>
<dbReference type="SUPFAM" id="SSF54928">
    <property type="entry name" value="RNA-binding domain, RBD"/>
    <property type="match status" value="1"/>
</dbReference>
<dbReference type="OrthoDB" id="1432093at2759"/>
<evidence type="ECO:0000256" key="2">
    <source>
        <dbReference type="SAM" id="MobiDB-lite"/>
    </source>
</evidence>
<dbReference type="GO" id="GO:0000289">
    <property type="term" value="P:nuclear-transcribed mRNA poly(A) tail shortening"/>
    <property type="evidence" value="ECO:0007669"/>
    <property type="project" value="TreeGrafter"/>
</dbReference>
<protein>
    <submittedName>
        <fullName evidence="5">Poly(A)-specific ribonuclease PARN-like</fullName>
    </submittedName>
</protein>
<feature type="region of interest" description="Disordered" evidence="2">
    <location>
        <begin position="553"/>
        <end position="596"/>
    </location>
</feature>
<dbReference type="InterPro" id="IPR014789">
    <property type="entry name" value="PolyA-riboNase_RNA-binding"/>
</dbReference>
<dbReference type="GO" id="GO:0003723">
    <property type="term" value="F:RNA binding"/>
    <property type="evidence" value="ECO:0007669"/>
    <property type="project" value="InterPro"/>
</dbReference>
<evidence type="ECO:0000256" key="1">
    <source>
        <dbReference type="ARBA" id="ARBA00008372"/>
    </source>
</evidence>
<dbReference type="InterPro" id="IPR036867">
    <property type="entry name" value="R3H_dom_sf"/>
</dbReference>
<dbReference type="CDD" id="cd12428">
    <property type="entry name" value="RRM_PARN"/>
    <property type="match status" value="1"/>
</dbReference>
<dbReference type="Proteomes" id="UP000504629">
    <property type="component" value="Unplaced"/>
</dbReference>
<dbReference type="Pfam" id="PF04857">
    <property type="entry name" value="CAF1"/>
    <property type="match status" value="1"/>
</dbReference>
<dbReference type="CTD" id="5073"/>
<sequence>MEVIRKNFKEALPLVAASVKKADFLVIDTEFTGIINGRDVSMFDTPEEYYKCTQKGSSEFLLIQFGLCAFHWNHKEKHYMNDAYNFYLFPRGSPGPDRMFMCQSSSLDFLASQGFDFNKLIKDGISYMTVPIECKLRENLTERQKTYSKGKDSIKVPDEHKAYVEDICNQVHQFLEEGQLDEMEIDKCNSFVRLLLFQELRARFKDKILVETKILENKNRLLNVKRVKSQDDLKNHDALKKEREWEDFEDAVGFSKVARMISESEKLVVGHNMLLDVMHTLNHFFQPLPAEYTQFKEFTHCMFPHILDTKYMSSLPPFKDKVNSSILKHLLATLSAAPFSLPKVVSDEGRGYSQLHEKHHEAGYDAYVTGLCFLAMHSHLANMRGDDTTRFLSITSPLIKPFLNKVFLSRTAHQDSPFINLAGPEPLPPRDHVFHLAFPREWQRNEITQLFSPFGPITVQFIDDTSAFVALARREQATSVSKALAKHSKITLTSYYKYKKINDTPSSKTATKTAEVANDCKKTEKTPVRTSALQINATGTTPVNKVIIPEKVPRDRSNSVSPITPPRKRTFSTSSGGFEVNELESPTKKLKDASETKKRIDEKIIDRFDSEAKPACVTVFKDDDCWD</sequence>
<dbReference type="InterPro" id="IPR035979">
    <property type="entry name" value="RBD_domain_sf"/>
</dbReference>
<dbReference type="GO" id="GO:0005634">
    <property type="term" value="C:nucleus"/>
    <property type="evidence" value="ECO:0007669"/>
    <property type="project" value="InterPro"/>
</dbReference>
<dbReference type="GO" id="GO:1990432">
    <property type="term" value="P:siRNA 3'-end processing"/>
    <property type="evidence" value="ECO:0007669"/>
    <property type="project" value="TreeGrafter"/>
</dbReference>
<gene>
    <name evidence="5" type="primary">LOC114241360</name>
</gene>
<name>A0A6J2JEN1_BOMMA</name>
<dbReference type="AlphaFoldDB" id="A0A6J2JEN1"/>
<evidence type="ECO:0000313" key="4">
    <source>
        <dbReference type="Proteomes" id="UP000504629"/>
    </source>
</evidence>
<dbReference type="GO" id="GO:0004535">
    <property type="term" value="F:poly(A)-specific ribonuclease activity"/>
    <property type="evidence" value="ECO:0007669"/>
    <property type="project" value="InterPro"/>
</dbReference>
<dbReference type="InterPro" id="IPR012337">
    <property type="entry name" value="RNaseH-like_sf"/>
</dbReference>
<dbReference type="RefSeq" id="XP_028027975.1">
    <property type="nucleotide sequence ID" value="XM_028172174.1"/>
</dbReference>
<accession>A0A6J2JEN1</accession>
<dbReference type="InterPro" id="IPR012677">
    <property type="entry name" value="Nucleotide-bd_a/b_plait_sf"/>
</dbReference>
<organism evidence="4 5">
    <name type="scientific">Bombyx mandarina</name>
    <name type="common">Wild silk moth</name>
    <name type="synonym">Wild silkworm</name>
    <dbReference type="NCBI Taxonomy" id="7092"/>
    <lineage>
        <taxon>Eukaryota</taxon>
        <taxon>Metazoa</taxon>
        <taxon>Ecdysozoa</taxon>
        <taxon>Arthropoda</taxon>
        <taxon>Hexapoda</taxon>
        <taxon>Insecta</taxon>
        <taxon>Pterygota</taxon>
        <taxon>Neoptera</taxon>
        <taxon>Endopterygota</taxon>
        <taxon>Lepidoptera</taxon>
        <taxon>Glossata</taxon>
        <taxon>Ditrysia</taxon>
        <taxon>Bombycoidea</taxon>
        <taxon>Bombycidae</taxon>
        <taxon>Bombycinae</taxon>
        <taxon>Bombyx</taxon>
    </lineage>
</organism>
<evidence type="ECO:0000313" key="5">
    <source>
        <dbReference type="RefSeq" id="XP_028027975.1"/>
    </source>
</evidence>
<dbReference type="Pfam" id="PF08675">
    <property type="entry name" value="RNA_bind"/>
    <property type="match status" value="1"/>
</dbReference>
<dbReference type="InterPro" id="IPR051181">
    <property type="entry name" value="CAF1_poly(A)_ribonucleases"/>
</dbReference>
<keyword evidence="4" id="KW-1185">Reference proteome</keyword>
<dbReference type="GO" id="GO:0046872">
    <property type="term" value="F:metal ion binding"/>
    <property type="evidence" value="ECO:0007669"/>
    <property type="project" value="InterPro"/>
</dbReference>
<dbReference type="GO" id="GO:1990431">
    <property type="term" value="P:priRNA 3'-end processing"/>
    <property type="evidence" value="ECO:0007669"/>
    <property type="project" value="TreeGrafter"/>
</dbReference>
<dbReference type="PANTHER" id="PTHR15092">
    <property type="entry name" value="POLY A -SPECIFIC RIBONUCLEASE/TARGET OF EGR1, MEMBER 1"/>
    <property type="match status" value="1"/>
</dbReference>
<dbReference type="GO" id="GO:0005737">
    <property type="term" value="C:cytoplasm"/>
    <property type="evidence" value="ECO:0007669"/>
    <property type="project" value="InterPro"/>
</dbReference>
<evidence type="ECO:0000259" key="3">
    <source>
        <dbReference type="Pfam" id="PF08675"/>
    </source>
</evidence>
<dbReference type="SUPFAM" id="SSF82708">
    <property type="entry name" value="R3H domain"/>
    <property type="match status" value="1"/>
</dbReference>
<dbReference type="PANTHER" id="PTHR15092:SF44">
    <property type="entry name" value="POLY(A)-SPECIFIC RIBONUCLEASE PARN"/>
    <property type="match status" value="1"/>
</dbReference>
<dbReference type="InterPro" id="IPR006941">
    <property type="entry name" value="RNase_CAF1"/>
</dbReference>
<dbReference type="Gene3D" id="3.30.70.330">
    <property type="match status" value="1"/>
</dbReference>